<dbReference type="InterPro" id="IPR036291">
    <property type="entry name" value="NAD(P)-bd_dom_sf"/>
</dbReference>
<evidence type="ECO:0000256" key="2">
    <source>
        <dbReference type="ARBA" id="ARBA00022857"/>
    </source>
</evidence>
<reference evidence="4 5" key="1">
    <citation type="submission" date="2017-06" db="EMBL/GenBank/DDBJ databases">
        <title>Comparative genomic analysis of Ambrosia Fusariam Clade fungi.</title>
        <authorList>
            <person name="Stajich J.E."/>
            <person name="Carrillo J."/>
            <person name="Kijimoto T."/>
            <person name="Eskalen A."/>
            <person name="O'Donnell K."/>
            <person name="Kasson M."/>
        </authorList>
    </citation>
    <scope>NUCLEOTIDE SEQUENCE [LARGE SCALE GENOMIC DNA]</scope>
    <source>
        <strain evidence="4">UCR3666</strain>
    </source>
</reference>
<sequence length="325" mass="34650">MPSTTFSPDSLPDLTGRVYLVTGGNAGIGKSTVVALASHGAKVYMGARSEAKATTTITEIKAQLPSAQILFLPLDLSSFKSVVSAARKLSNEESSLHGIINNAGIMGVPFALTEDGYEIQFQTNYLSHWLLTFHLLPLLQSTAAKSPKDMVRIVNVTSDGHVKFPPKGGIDFGNPSLEKESAMTRYGQSKLANILHAKQLNAIYGPTQKGDDANQGTICTAAVHPGHIDTNLNKQATGAAPGSVLRAITPVMRCLGILDDQEKGAWSSLFAVASPQFGSKDSGAYIIPYAKIGTPSPLAQNTELAKQLWDWTKNELGNKGFLELQ</sequence>
<evidence type="ECO:0000313" key="4">
    <source>
        <dbReference type="EMBL" id="RMJ16095.1"/>
    </source>
</evidence>
<evidence type="ECO:0000256" key="1">
    <source>
        <dbReference type="ARBA" id="ARBA00006484"/>
    </source>
</evidence>
<evidence type="ECO:0000256" key="3">
    <source>
        <dbReference type="ARBA" id="ARBA00023002"/>
    </source>
</evidence>
<dbReference type="AlphaFoldDB" id="A0A3M2SFQ9"/>
<dbReference type="SUPFAM" id="SSF51735">
    <property type="entry name" value="NAD(P)-binding Rossmann-fold domains"/>
    <property type="match status" value="1"/>
</dbReference>
<dbReference type="STRING" id="2010991.A0A3M2SFQ9"/>
<accession>A0A3M2SFQ9</accession>
<dbReference type="InterPro" id="IPR002347">
    <property type="entry name" value="SDR_fam"/>
</dbReference>
<dbReference type="Gene3D" id="3.40.50.720">
    <property type="entry name" value="NAD(P)-binding Rossmann-like Domain"/>
    <property type="match status" value="1"/>
</dbReference>
<comment type="caution">
    <text evidence="4">The sequence shown here is derived from an EMBL/GenBank/DDBJ whole genome shotgun (WGS) entry which is preliminary data.</text>
</comment>
<dbReference type="Proteomes" id="UP000277212">
    <property type="component" value="Unassembled WGS sequence"/>
</dbReference>
<keyword evidence="5" id="KW-1185">Reference proteome</keyword>
<protein>
    <recommendedName>
        <fullName evidence="6">Oxidoreductase</fullName>
    </recommendedName>
</protein>
<comment type="similarity">
    <text evidence="1">Belongs to the short-chain dehydrogenases/reductases (SDR) family.</text>
</comment>
<evidence type="ECO:0000313" key="5">
    <source>
        <dbReference type="Proteomes" id="UP000277212"/>
    </source>
</evidence>
<dbReference type="EMBL" id="NKUJ01000053">
    <property type="protein sequence ID" value="RMJ16095.1"/>
    <property type="molecule type" value="Genomic_DNA"/>
</dbReference>
<gene>
    <name evidence="4" type="ORF">CDV36_004267</name>
</gene>
<evidence type="ECO:0008006" key="6">
    <source>
        <dbReference type="Google" id="ProtNLM"/>
    </source>
</evidence>
<dbReference type="Pfam" id="PF00106">
    <property type="entry name" value="adh_short"/>
    <property type="match status" value="1"/>
</dbReference>
<dbReference type="PANTHER" id="PTHR24320">
    <property type="entry name" value="RETINOL DEHYDROGENASE"/>
    <property type="match status" value="1"/>
</dbReference>
<organism evidence="4 5">
    <name type="scientific">Fusarium kuroshium</name>
    <dbReference type="NCBI Taxonomy" id="2010991"/>
    <lineage>
        <taxon>Eukaryota</taxon>
        <taxon>Fungi</taxon>
        <taxon>Dikarya</taxon>
        <taxon>Ascomycota</taxon>
        <taxon>Pezizomycotina</taxon>
        <taxon>Sordariomycetes</taxon>
        <taxon>Hypocreomycetidae</taxon>
        <taxon>Hypocreales</taxon>
        <taxon>Nectriaceae</taxon>
        <taxon>Fusarium</taxon>
        <taxon>Fusarium solani species complex</taxon>
    </lineage>
</organism>
<name>A0A3M2SFQ9_9HYPO</name>
<keyword evidence="3" id="KW-0560">Oxidoreductase</keyword>
<dbReference type="OrthoDB" id="191139at2759"/>
<keyword evidence="2" id="KW-0521">NADP</keyword>
<dbReference type="PANTHER" id="PTHR24320:SF282">
    <property type="entry name" value="WW DOMAIN-CONTAINING OXIDOREDUCTASE"/>
    <property type="match status" value="1"/>
</dbReference>
<dbReference type="PRINTS" id="PR00081">
    <property type="entry name" value="GDHRDH"/>
</dbReference>
<dbReference type="GO" id="GO:0016491">
    <property type="term" value="F:oxidoreductase activity"/>
    <property type="evidence" value="ECO:0007669"/>
    <property type="project" value="UniProtKB-KW"/>
</dbReference>
<proteinExistence type="inferred from homology"/>